<dbReference type="Pfam" id="PF13561">
    <property type="entry name" value="adh_short_C2"/>
    <property type="match status" value="1"/>
</dbReference>
<dbReference type="GO" id="GO:0008670">
    <property type="term" value="F:2,4-dienoyl-CoA reductase (NADPH) activity"/>
    <property type="evidence" value="ECO:0007669"/>
    <property type="project" value="InterPro"/>
</dbReference>
<evidence type="ECO:0000256" key="2">
    <source>
        <dbReference type="ARBA" id="ARBA00023002"/>
    </source>
</evidence>
<accession>A0A841I457</accession>
<evidence type="ECO:0000313" key="4">
    <source>
        <dbReference type="Proteomes" id="UP000569951"/>
    </source>
</evidence>
<dbReference type="RefSeq" id="WP_183987524.1">
    <property type="nucleotide sequence ID" value="NZ_JACHHG010000007.1"/>
</dbReference>
<protein>
    <submittedName>
        <fullName evidence="3">NAD(P)-dependent dehydrogenase (Short-subunit alcohol dehydrogenase family)</fullName>
    </submittedName>
</protein>
<dbReference type="InterPro" id="IPR045017">
    <property type="entry name" value="DECR2-like"/>
</dbReference>
<dbReference type="NCBIfam" id="NF005752">
    <property type="entry name" value="PRK07576.1"/>
    <property type="match status" value="1"/>
</dbReference>
<dbReference type="AlphaFoldDB" id="A0A841I457"/>
<dbReference type="GO" id="GO:0009062">
    <property type="term" value="P:fatty acid catabolic process"/>
    <property type="evidence" value="ECO:0007669"/>
    <property type="project" value="InterPro"/>
</dbReference>
<sequence length="268" mass="27464">MSDPFQPNLLSGKVALVTGGGSGINLAIAQRMAAQGAALILVGRTLEKVEAAARDLEAAGGRAIGLSADVRDYAALEAAIVQGARHFGGLDIVVCGAAGNFPAPATGMSANGFRSVVDIDLLGTFNTCRAAFEYLRKPGASVVAISAVQALMPTALQSHVSAAKAGVDMLIRTLALEWGPLGVRLNSIAPGPVEDTEGVRRLVPTEAAREALTRSIPLQRFAQGSEIADLALFLCSDAARYITGAVIPCDGGQSLHGSGIMMSSLGIR</sequence>
<dbReference type="InterPro" id="IPR036291">
    <property type="entry name" value="NAD(P)-bd_dom_sf"/>
</dbReference>
<keyword evidence="2" id="KW-0560">Oxidoreductase</keyword>
<dbReference type="PRINTS" id="PR00081">
    <property type="entry name" value="GDHRDH"/>
</dbReference>
<evidence type="ECO:0000313" key="3">
    <source>
        <dbReference type="EMBL" id="MBB6098782.1"/>
    </source>
</evidence>
<dbReference type="EMBL" id="JACHHG010000007">
    <property type="protein sequence ID" value="MBB6098782.1"/>
    <property type="molecule type" value="Genomic_DNA"/>
</dbReference>
<dbReference type="FunFam" id="3.40.50.720:FF:000084">
    <property type="entry name" value="Short-chain dehydrogenase reductase"/>
    <property type="match status" value="1"/>
</dbReference>
<dbReference type="PANTHER" id="PTHR43296:SF2">
    <property type="entry name" value="PEROXISOMAL 2,4-DIENOYL-COA REDUCTASE [(3E)-ENOYL-COA-PRODUCING]"/>
    <property type="match status" value="1"/>
</dbReference>
<dbReference type="Proteomes" id="UP000569951">
    <property type="component" value="Unassembled WGS sequence"/>
</dbReference>
<reference evidence="3 4" key="1">
    <citation type="submission" date="2020-08" db="EMBL/GenBank/DDBJ databases">
        <title>Genomic Encyclopedia of Type Strains, Phase IV (KMG-IV): sequencing the most valuable type-strain genomes for metagenomic binning, comparative biology and taxonomic classification.</title>
        <authorList>
            <person name="Goeker M."/>
        </authorList>
    </citation>
    <scope>NUCLEOTIDE SEQUENCE [LARGE SCALE GENOMIC DNA]</scope>
    <source>
        <strain evidence="3 4">DSM 21458</strain>
    </source>
</reference>
<dbReference type="CDD" id="cd05369">
    <property type="entry name" value="TER_DECR_SDR_a"/>
    <property type="match status" value="1"/>
</dbReference>
<keyword evidence="4" id="KW-1185">Reference proteome</keyword>
<comment type="caution">
    <text evidence="3">The sequence shown here is derived from an EMBL/GenBank/DDBJ whole genome shotgun (WGS) entry which is preliminary data.</text>
</comment>
<organism evidence="3 4">
    <name type="scientific">Deinobacterium chartae</name>
    <dbReference type="NCBI Taxonomy" id="521158"/>
    <lineage>
        <taxon>Bacteria</taxon>
        <taxon>Thermotogati</taxon>
        <taxon>Deinococcota</taxon>
        <taxon>Deinococci</taxon>
        <taxon>Deinococcales</taxon>
        <taxon>Deinococcaceae</taxon>
        <taxon>Deinobacterium</taxon>
    </lineage>
</organism>
<gene>
    <name evidence="3" type="ORF">HNR42_002217</name>
</gene>
<name>A0A841I457_9DEIO</name>
<dbReference type="PANTHER" id="PTHR43296">
    <property type="entry name" value="PEROXISOMAL 2,4-DIENOYL-COA REDUCTASE"/>
    <property type="match status" value="1"/>
</dbReference>
<dbReference type="Gene3D" id="3.40.50.720">
    <property type="entry name" value="NAD(P)-binding Rossmann-like Domain"/>
    <property type="match status" value="1"/>
</dbReference>
<keyword evidence="1" id="KW-0521">NADP</keyword>
<proteinExistence type="predicted"/>
<dbReference type="SUPFAM" id="SSF51735">
    <property type="entry name" value="NAD(P)-binding Rossmann-fold domains"/>
    <property type="match status" value="1"/>
</dbReference>
<evidence type="ECO:0000256" key="1">
    <source>
        <dbReference type="ARBA" id="ARBA00022857"/>
    </source>
</evidence>
<dbReference type="InterPro" id="IPR002347">
    <property type="entry name" value="SDR_fam"/>
</dbReference>